<evidence type="ECO:0000313" key="9">
    <source>
        <dbReference type="Proteomes" id="UP000249134"/>
    </source>
</evidence>
<dbReference type="InterPro" id="IPR029151">
    <property type="entry name" value="Sensor-like_sf"/>
</dbReference>
<dbReference type="PROSITE" id="PS50885">
    <property type="entry name" value="HAMP"/>
    <property type="match status" value="1"/>
</dbReference>
<dbReference type="AlphaFoldDB" id="A0A2X4WUI3"/>
<dbReference type="GO" id="GO:0000155">
    <property type="term" value="F:phosphorelay sensor kinase activity"/>
    <property type="evidence" value="ECO:0007669"/>
    <property type="project" value="InterPro"/>
</dbReference>
<keyword evidence="5 6" id="KW-0472">Membrane</keyword>
<dbReference type="Pfam" id="PF00672">
    <property type="entry name" value="HAMP"/>
    <property type="match status" value="1"/>
</dbReference>
<evidence type="ECO:0000256" key="4">
    <source>
        <dbReference type="ARBA" id="ARBA00022679"/>
    </source>
</evidence>
<evidence type="ECO:0000313" key="8">
    <source>
        <dbReference type="EMBL" id="SQI62132.1"/>
    </source>
</evidence>
<comment type="subcellular location">
    <subcellularLocation>
        <location evidence="1">Cell membrane</location>
        <topology evidence="1">Multi-pass membrane protein</topology>
    </subcellularLocation>
</comment>
<dbReference type="GO" id="GO:0005886">
    <property type="term" value="C:plasma membrane"/>
    <property type="evidence" value="ECO:0007669"/>
    <property type="project" value="UniProtKB-SubCell"/>
</dbReference>
<name>A0A2X4WUI3_LEDLE</name>
<keyword evidence="9" id="KW-1185">Reference proteome</keyword>
<dbReference type="InterPro" id="IPR003660">
    <property type="entry name" value="HAMP_dom"/>
</dbReference>
<keyword evidence="2" id="KW-1003">Cell membrane</keyword>
<sequence>MKNMLFFSRWNLQWKFLFLFLLLVLLPMLAFSIFIYNQANKAVQVQAVNNVKSHLEKMNQNLLTALQDIEDISAYMIYSEDIRSFLQSSNPVDSNLYSKRINGFAVFHLTSKPYLNSISLQNFSGSQMDIGTNLGENDESKWRNKAEMLKGKIFWSDAYSIKDQWGRENKVITLYRVINDLNDFTSALGMVAIRLDAEKLYRKMEPDFQNIEEIYVLNRNGDVILHSNPKLIGHPYPKDSIATAIQKGKGSSVSLDFKENKVNYTAVAGPIEGTNMVVLGIVNKENVAQGISSIQESILIMMVVLTTLGLLALLGFYQFNIKRIKILANQTKQVEKGDFTAKVSVKSGDEIGLLGLRFNKMVERLKHLVENEYQMEIRNRESELKLLQSQINPHFLYNTLDMIRWTARLESAGETSKLIEQLSKMFRISLNRGKPWITLKDELTYNQIYLEFQKRRLGDKLKFTIYCDYRVLESFVLKQMIQPLIENSLQHGFENKRIVRHIYIRSYLEHDMLIIDVIDNGEGFNTNHFNDAIKTGFALQNIHSRLQTAFGKSANITIKQINSPGAWIRITHPYTESLLENDMEVKGVK</sequence>
<dbReference type="SUPFAM" id="SSF55874">
    <property type="entry name" value="ATPase domain of HSP90 chaperone/DNA topoisomerase II/histidine kinase"/>
    <property type="match status" value="1"/>
</dbReference>
<dbReference type="CDD" id="cd06225">
    <property type="entry name" value="HAMP"/>
    <property type="match status" value="1"/>
</dbReference>
<dbReference type="PANTHER" id="PTHR34220">
    <property type="entry name" value="SENSOR HISTIDINE KINASE YPDA"/>
    <property type="match status" value="1"/>
</dbReference>
<keyword evidence="4 8" id="KW-0808">Transferase</keyword>
<dbReference type="InterPro" id="IPR050640">
    <property type="entry name" value="Bact_2-comp_sensor_kinase"/>
</dbReference>
<dbReference type="SUPFAM" id="SSF158472">
    <property type="entry name" value="HAMP domain-like"/>
    <property type="match status" value="1"/>
</dbReference>
<gene>
    <name evidence="8" type="primary">yehU_1</name>
    <name evidence="8" type="ORF">NCTC4824_03613</name>
</gene>
<dbReference type="KEGG" id="blen:NCTC4824_03613"/>
<evidence type="ECO:0000256" key="3">
    <source>
        <dbReference type="ARBA" id="ARBA00022553"/>
    </source>
</evidence>
<dbReference type="Gene3D" id="1.10.287.130">
    <property type="match status" value="1"/>
</dbReference>
<keyword evidence="8" id="KW-0418">Kinase</keyword>
<keyword evidence="6" id="KW-0812">Transmembrane</keyword>
<dbReference type="PANTHER" id="PTHR34220:SF7">
    <property type="entry name" value="SENSOR HISTIDINE KINASE YPDA"/>
    <property type="match status" value="1"/>
</dbReference>
<evidence type="ECO:0000256" key="6">
    <source>
        <dbReference type="SAM" id="Phobius"/>
    </source>
</evidence>
<evidence type="ECO:0000256" key="2">
    <source>
        <dbReference type="ARBA" id="ARBA00022475"/>
    </source>
</evidence>
<dbReference type="SMART" id="SM00304">
    <property type="entry name" value="HAMP"/>
    <property type="match status" value="1"/>
</dbReference>
<dbReference type="Pfam" id="PF06580">
    <property type="entry name" value="His_kinase"/>
    <property type="match status" value="1"/>
</dbReference>
<dbReference type="STRING" id="1348624.GCA_001591545_02169"/>
<proteinExistence type="predicted"/>
<feature type="transmembrane region" description="Helical" evidence="6">
    <location>
        <begin position="298"/>
        <end position="317"/>
    </location>
</feature>
<organism evidence="8 9">
    <name type="scientific">Lederbergia lenta</name>
    <name type="common">Bacillus lentus</name>
    <dbReference type="NCBI Taxonomy" id="1467"/>
    <lineage>
        <taxon>Bacteria</taxon>
        <taxon>Bacillati</taxon>
        <taxon>Bacillota</taxon>
        <taxon>Bacilli</taxon>
        <taxon>Bacillales</taxon>
        <taxon>Bacillaceae</taxon>
        <taxon>Lederbergia</taxon>
    </lineage>
</organism>
<dbReference type="InterPro" id="IPR010559">
    <property type="entry name" value="Sig_transdc_His_kin_internal"/>
</dbReference>
<dbReference type="Gene3D" id="3.30.565.10">
    <property type="entry name" value="Histidine kinase-like ATPase, C-terminal domain"/>
    <property type="match status" value="1"/>
</dbReference>
<evidence type="ECO:0000259" key="7">
    <source>
        <dbReference type="PROSITE" id="PS50885"/>
    </source>
</evidence>
<dbReference type="InterPro" id="IPR036890">
    <property type="entry name" value="HATPase_C_sf"/>
</dbReference>
<accession>A0A2X4WUI3</accession>
<feature type="domain" description="HAMP" evidence="7">
    <location>
        <begin position="321"/>
        <end position="370"/>
    </location>
</feature>
<dbReference type="SUPFAM" id="SSF103190">
    <property type="entry name" value="Sensory domain-like"/>
    <property type="match status" value="1"/>
</dbReference>
<dbReference type="Gene3D" id="3.30.450.20">
    <property type="entry name" value="PAS domain"/>
    <property type="match status" value="1"/>
</dbReference>
<evidence type="ECO:0000256" key="5">
    <source>
        <dbReference type="ARBA" id="ARBA00023136"/>
    </source>
</evidence>
<reference evidence="8 9" key="1">
    <citation type="submission" date="2018-06" db="EMBL/GenBank/DDBJ databases">
        <authorList>
            <consortium name="Pathogen Informatics"/>
            <person name="Doyle S."/>
        </authorList>
    </citation>
    <scope>NUCLEOTIDE SEQUENCE [LARGE SCALE GENOMIC DNA]</scope>
    <source>
        <strain evidence="8 9">NCTC4824</strain>
    </source>
</reference>
<dbReference type="RefSeq" id="WP_066141356.1">
    <property type="nucleotide sequence ID" value="NZ_CBCSGM010000003.1"/>
</dbReference>
<keyword evidence="3" id="KW-0597">Phosphoprotein</keyword>
<dbReference type="EMBL" id="LS483476">
    <property type="protein sequence ID" value="SQI62132.1"/>
    <property type="molecule type" value="Genomic_DNA"/>
</dbReference>
<evidence type="ECO:0000256" key="1">
    <source>
        <dbReference type="ARBA" id="ARBA00004651"/>
    </source>
</evidence>
<protein>
    <submittedName>
        <fullName evidence="8">Integral membrane sensor signal transduction histidine kinase</fullName>
        <ecNumber evidence="8">2.7.13.3</ecNumber>
    </submittedName>
</protein>
<keyword evidence="6" id="KW-1133">Transmembrane helix</keyword>
<dbReference type="Proteomes" id="UP000249134">
    <property type="component" value="Chromosome 1"/>
</dbReference>
<dbReference type="EC" id="2.7.13.3" evidence="8"/>